<keyword evidence="2" id="KW-0812">Transmembrane</keyword>
<evidence type="ECO:0000313" key="4">
    <source>
        <dbReference type="Proteomes" id="UP000505377"/>
    </source>
</evidence>
<dbReference type="AlphaFoldDB" id="A0A6M6JRG9"/>
<proteinExistence type="predicted"/>
<evidence type="ECO:0000256" key="1">
    <source>
        <dbReference type="SAM" id="MobiDB-lite"/>
    </source>
</evidence>
<accession>A0A6M6JRG9</accession>
<keyword evidence="4" id="KW-1185">Reference proteome</keyword>
<dbReference type="KEGG" id="pbro:HOP40_32485"/>
<organism evidence="3 4">
    <name type="scientific">Pseudonocardia broussonetiae</name>
    <dbReference type="NCBI Taxonomy" id="2736640"/>
    <lineage>
        <taxon>Bacteria</taxon>
        <taxon>Bacillati</taxon>
        <taxon>Actinomycetota</taxon>
        <taxon>Actinomycetes</taxon>
        <taxon>Pseudonocardiales</taxon>
        <taxon>Pseudonocardiaceae</taxon>
        <taxon>Pseudonocardia</taxon>
    </lineage>
</organism>
<keyword evidence="2" id="KW-0472">Membrane</keyword>
<feature type="transmembrane region" description="Helical" evidence="2">
    <location>
        <begin position="59"/>
        <end position="77"/>
    </location>
</feature>
<dbReference type="Pfam" id="PF10939">
    <property type="entry name" value="DUF2631"/>
    <property type="match status" value="1"/>
</dbReference>
<dbReference type="InterPro" id="IPR024341">
    <property type="entry name" value="DUF2631"/>
</dbReference>
<feature type="transmembrane region" description="Helical" evidence="2">
    <location>
        <begin position="30"/>
        <end position="47"/>
    </location>
</feature>
<gene>
    <name evidence="3" type="ORF">HOP40_32485</name>
</gene>
<dbReference type="Proteomes" id="UP000505377">
    <property type="component" value="Chromosome"/>
</dbReference>
<sequence>MGRREIGTGGVDPQEAPSADWGWHGSFPRGLRIAGLVSVGILVALMWPRDQELGQSHLIWLGLVALVVLVGVARPGGWRRGR</sequence>
<feature type="region of interest" description="Disordered" evidence="1">
    <location>
        <begin position="1"/>
        <end position="20"/>
    </location>
</feature>
<reference evidence="3 4" key="1">
    <citation type="submission" date="2020-05" db="EMBL/GenBank/DDBJ databases">
        <authorList>
            <person name="Mo P."/>
        </authorList>
    </citation>
    <scope>NUCLEOTIDE SEQUENCE [LARGE SCALE GENOMIC DNA]</scope>
    <source>
        <strain evidence="3 4">Gen01</strain>
    </source>
</reference>
<dbReference type="EMBL" id="CP053564">
    <property type="protein sequence ID" value="QJY49905.1"/>
    <property type="molecule type" value="Genomic_DNA"/>
</dbReference>
<protein>
    <submittedName>
        <fullName evidence="3">DUF2631 domain-containing protein</fullName>
    </submittedName>
</protein>
<name>A0A6M6JRG9_9PSEU</name>
<evidence type="ECO:0000256" key="2">
    <source>
        <dbReference type="SAM" id="Phobius"/>
    </source>
</evidence>
<keyword evidence="2" id="KW-1133">Transmembrane helix</keyword>
<dbReference type="RefSeq" id="WP_172166775.1">
    <property type="nucleotide sequence ID" value="NZ_CP053564.1"/>
</dbReference>
<evidence type="ECO:0000313" key="3">
    <source>
        <dbReference type="EMBL" id="QJY49905.1"/>
    </source>
</evidence>